<dbReference type="Proteomes" id="UP000053766">
    <property type="component" value="Unassembled WGS sequence"/>
</dbReference>
<dbReference type="STRING" id="29172.A0A0D8Y9H3"/>
<gene>
    <name evidence="6" type="ORF">DICVIV_02571</name>
</gene>
<name>A0A0D8Y9H3_DICVI</name>
<keyword evidence="4" id="KW-0472">Membrane</keyword>
<evidence type="ECO:0000313" key="7">
    <source>
        <dbReference type="Proteomes" id="UP000053766"/>
    </source>
</evidence>
<protein>
    <recommendedName>
        <fullName evidence="5">Receptor ligand binding region domain-containing protein</fullName>
    </recommendedName>
</protein>
<evidence type="ECO:0000256" key="1">
    <source>
        <dbReference type="ARBA" id="ARBA00004370"/>
    </source>
</evidence>
<evidence type="ECO:0000256" key="3">
    <source>
        <dbReference type="ARBA" id="ARBA00022989"/>
    </source>
</evidence>
<evidence type="ECO:0000259" key="5">
    <source>
        <dbReference type="Pfam" id="PF01094"/>
    </source>
</evidence>
<evidence type="ECO:0000313" key="6">
    <source>
        <dbReference type="EMBL" id="KJH51206.1"/>
    </source>
</evidence>
<keyword evidence="3" id="KW-1133">Transmembrane helix</keyword>
<evidence type="ECO:0000256" key="2">
    <source>
        <dbReference type="ARBA" id="ARBA00022692"/>
    </source>
</evidence>
<dbReference type="GO" id="GO:0016020">
    <property type="term" value="C:membrane"/>
    <property type="evidence" value="ECO:0007669"/>
    <property type="project" value="UniProtKB-SubCell"/>
</dbReference>
<keyword evidence="2" id="KW-0812">Transmembrane</keyword>
<proteinExistence type="predicted"/>
<sequence length="242" mass="27917">MAVSEFLENLRWTSFLLIYQHDSDLVDLAPLIYDRRSSHYGGSQAAIKLRKLPNNNDNYEAFLRYVKNHLQQTNIVIHTNNISTLYTLLQEAKNLNMTEPPYSYIFTNTDLPLLEGFLSNVYGVFYSNITGLQLVKSNPIMKTTLALTLEAIWVAGMALRDLKEIKDDFQPVAILCDAKDSWIDGPIMNNAIRQLHGRNQLTGDIQFDERGERENIIYYGIGRINSQFVQEQTGFYYIQMIF</sequence>
<dbReference type="EMBL" id="KN716188">
    <property type="protein sequence ID" value="KJH51206.1"/>
    <property type="molecule type" value="Genomic_DNA"/>
</dbReference>
<dbReference type="OrthoDB" id="5826794at2759"/>
<comment type="subcellular location">
    <subcellularLocation>
        <location evidence="1">Membrane</location>
    </subcellularLocation>
</comment>
<dbReference type="Pfam" id="PF01094">
    <property type="entry name" value="ANF_receptor"/>
    <property type="match status" value="1"/>
</dbReference>
<dbReference type="Gene3D" id="3.40.50.2300">
    <property type="match status" value="1"/>
</dbReference>
<feature type="domain" description="Receptor ligand binding region" evidence="5">
    <location>
        <begin position="2"/>
        <end position="219"/>
    </location>
</feature>
<dbReference type="InterPro" id="IPR028082">
    <property type="entry name" value="Peripla_BP_I"/>
</dbReference>
<dbReference type="AlphaFoldDB" id="A0A0D8Y9H3"/>
<evidence type="ECO:0000256" key="4">
    <source>
        <dbReference type="ARBA" id="ARBA00023136"/>
    </source>
</evidence>
<reference evidence="7" key="2">
    <citation type="journal article" date="2016" name="Sci. Rep.">
        <title>Dictyocaulus viviparus genome, variome and transcriptome elucidate lungworm biology and support future intervention.</title>
        <authorList>
            <person name="McNulty S.N."/>
            <person name="Strube C."/>
            <person name="Rosa B.A."/>
            <person name="Martin J.C."/>
            <person name="Tyagi R."/>
            <person name="Choi Y.J."/>
            <person name="Wang Q."/>
            <person name="Hallsworth Pepin K."/>
            <person name="Zhang X."/>
            <person name="Ozersky P."/>
            <person name="Wilson R.K."/>
            <person name="Sternberg P.W."/>
            <person name="Gasser R.B."/>
            <person name="Mitreva M."/>
        </authorList>
    </citation>
    <scope>NUCLEOTIDE SEQUENCE [LARGE SCALE GENOMIC DNA]</scope>
    <source>
        <strain evidence="7">HannoverDv2000</strain>
    </source>
</reference>
<reference evidence="6 7" key="1">
    <citation type="submission" date="2013-11" db="EMBL/GenBank/DDBJ databases">
        <title>Draft genome of the bovine lungworm Dictyocaulus viviparus.</title>
        <authorList>
            <person name="Mitreva M."/>
        </authorList>
    </citation>
    <scope>NUCLEOTIDE SEQUENCE [LARGE SCALE GENOMIC DNA]</scope>
    <source>
        <strain evidence="6 7">HannoverDv2000</strain>
    </source>
</reference>
<accession>A0A0D8Y9H3</accession>
<organism evidence="6 7">
    <name type="scientific">Dictyocaulus viviparus</name>
    <name type="common">Bovine lungworm</name>
    <dbReference type="NCBI Taxonomy" id="29172"/>
    <lineage>
        <taxon>Eukaryota</taxon>
        <taxon>Metazoa</taxon>
        <taxon>Ecdysozoa</taxon>
        <taxon>Nematoda</taxon>
        <taxon>Chromadorea</taxon>
        <taxon>Rhabditida</taxon>
        <taxon>Rhabditina</taxon>
        <taxon>Rhabditomorpha</taxon>
        <taxon>Strongyloidea</taxon>
        <taxon>Metastrongylidae</taxon>
        <taxon>Dictyocaulus</taxon>
    </lineage>
</organism>
<dbReference type="SUPFAM" id="SSF53822">
    <property type="entry name" value="Periplasmic binding protein-like I"/>
    <property type="match status" value="1"/>
</dbReference>
<dbReference type="InterPro" id="IPR001828">
    <property type="entry name" value="ANF_lig-bd_rcpt"/>
</dbReference>
<keyword evidence="7" id="KW-1185">Reference proteome</keyword>